<dbReference type="InterPro" id="IPR026960">
    <property type="entry name" value="RVT-Znf"/>
</dbReference>
<evidence type="ECO:0000313" key="4">
    <source>
        <dbReference type="Proteomes" id="UP000516437"/>
    </source>
</evidence>
<proteinExistence type="predicted"/>
<dbReference type="AlphaFoldDB" id="A0A6A1VVQ4"/>
<comment type="caution">
    <text evidence="3">The sequence shown here is derived from an EMBL/GenBank/DDBJ whole genome shotgun (WGS) entry which is preliminary data.</text>
</comment>
<dbReference type="Proteomes" id="UP000516437">
    <property type="component" value="Chromosome 4"/>
</dbReference>
<keyword evidence="1" id="KW-0472">Membrane</keyword>
<evidence type="ECO:0000313" key="3">
    <source>
        <dbReference type="EMBL" id="KAB1215997.1"/>
    </source>
</evidence>
<evidence type="ECO:0000256" key="1">
    <source>
        <dbReference type="SAM" id="Phobius"/>
    </source>
</evidence>
<evidence type="ECO:0000259" key="2">
    <source>
        <dbReference type="Pfam" id="PF13966"/>
    </source>
</evidence>
<dbReference type="OrthoDB" id="1938625at2759"/>
<dbReference type="PANTHER" id="PTHR33116:SF84">
    <property type="entry name" value="RNA-DIRECTED DNA POLYMERASE"/>
    <property type="match status" value="1"/>
</dbReference>
<sequence>MSGLQANPRKNSLFACGIPPHDLHLITELLGYQHGSLPTKYLGVPLISTRLKKGDCQTLVERITTIIRSWTNNFLSYACRFQLIKSVLVAIQAYWAAFFILPQSVVCQVDNLLRTFLWHGNIDSKGGAKIAWQDVCLPSTEGGLDIINLASWNKASMSKHVWNILSSPTDSLWVHWIHCYRIKNHNFWNLRVPGDCPWSWRKILGLRQEIREGFVQVGTILKWKWETCGIFTVRSAYNQLRPTKPEVPWHSLVWFKGRIPRHSFILRLAIQDQLLTQQRLRRMGSSLLRGACYAVMVVRTLTIFILTVYSPSAYGTFWETNVLFSVPLCNGLTSFVGRLLIGVPSPLATLLGNSYLLR</sequence>
<organism evidence="3 4">
    <name type="scientific">Morella rubra</name>
    <name type="common">Chinese bayberry</name>
    <dbReference type="NCBI Taxonomy" id="262757"/>
    <lineage>
        <taxon>Eukaryota</taxon>
        <taxon>Viridiplantae</taxon>
        <taxon>Streptophyta</taxon>
        <taxon>Embryophyta</taxon>
        <taxon>Tracheophyta</taxon>
        <taxon>Spermatophyta</taxon>
        <taxon>Magnoliopsida</taxon>
        <taxon>eudicotyledons</taxon>
        <taxon>Gunneridae</taxon>
        <taxon>Pentapetalae</taxon>
        <taxon>rosids</taxon>
        <taxon>fabids</taxon>
        <taxon>Fagales</taxon>
        <taxon>Myricaceae</taxon>
        <taxon>Morella</taxon>
    </lineage>
</organism>
<dbReference type="Pfam" id="PF13966">
    <property type="entry name" value="zf-RVT"/>
    <property type="match status" value="1"/>
</dbReference>
<accession>A0A6A1VVQ4</accession>
<gene>
    <name evidence="3" type="ORF">CJ030_MR4G024550</name>
</gene>
<keyword evidence="1" id="KW-0812">Transmembrane</keyword>
<feature type="transmembrane region" description="Helical" evidence="1">
    <location>
        <begin position="287"/>
        <end position="310"/>
    </location>
</feature>
<dbReference type="PANTHER" id="PTHR33116">
    <property type="entry name" value="REVERSE TRANSCRIPTASE ZINC-BINDING DOMAIN-CONTAINING PROTEIN-RELATED-RELATED"/>
    <property type="match status" value="1"/>
</dbReference>
<reference evidence="3 4" key="1">
    <citation type="journal article" date="2019" name="Plant Biotechnol. J.">
        <title>The red bayberry genome and genetic basis of sex determination.</title>
        <authorList>
            <person name="Jia H.M."/>
            <person name="Jia H.J."/>
            <person name="Cai Q.L."/>
            <person name="Wang Y."/>
            <person name="Zhao H.B."/>
            <person name="Yang W.F."/>
            <person name="Wang G.Y."/>
            <person name="Li Y.H."/>
            <person name="Zhan D.L."/>
            <person name="Shen Y.T."/>
            <person name="Niu Q.F."/>
            <person name="Chang L."/>
            <person name="Qiu J."/>
            <person name="Zhao L."/>
            <person name="Xie H.B."/>
            <person name="Fu W.Y."/>
            <person name="Jin J."/>
            <person name="Li X.W."/>
            <person name="Jiao Y."/>
            <person name="Zhou C.C."/>
            <person name="Tu T."/>
            <person name="Chai C.Y."/>
            <person name="Gao J.L."/>
            <person name="Fan L.J."/>
            <person name="van de Weg E."/>
            <person name="Wang J.Y."/>
            <person name="Gao Z.S."/>
        </authorList>
    </citation>
    <scope>NUCLEOTIDE SEQUENCE [LARGE SCALE GENOMIC DNA]</scope>
    <source>
        <tissue evidence="3">Leaves</tissue>
    </source>
</reference>
<feature type="domain" description="Reverse transcriptase zinc-binding" evidence="2">
    <location>
        <begin position="231"/>
        <end position="292"/>
    </location>
</feature>
<dbReference type="EMBL" id="RXIC02000022">
    <property type="protein sequence ID" value="KAB1215997.1"/>
    <property type="molecule type" value="Genomic_DNA"/>
</dbReference>
<protein>
    <recommendedName>
        <fullName evidence="2">Reverse transcriptase zinc-binding domain-containing protein</fullName>
    </recommendedName>
</protein>
<keyword evidence="1" id="KW-1133">Transmembrane helix</keyword>
<name>A0A6A1VVQ4_9ROSI</name>
<keyword evidence="4" id="KW-1185">Reference proteome</keyword>